<dbReference type="Proteomes" id="UP001652662">
    <property type="component" value="Chromosome 5"/>
</dbReference>
<keyword evidence="4 10" id="KW-0812">Transmembrane</keyword>
<dbReference type="RefSeq" id="XP_008535597.1">
    <property type="nucleotide sequence ID" value="XM_008537375.1"/>
</dbReference>
<evidence type="ECO:0000313" key="12">
    <source>
        <dbReference type="Proteomes" id="UP001652662"/>
    </source>
</evidence>
<feature type="transmembrane region" description="Helical" evidence="10">
    <location>
        <begin position="138"/>
        <end position="160"/>
    </location>
</feature>
<evidence type="ECO:0000256" key="10">
    <source>
        <dbReference type="SAM" id="Phobius"/>
    </source>
</evidence>
<keyword evidence="3" id="KW-0716">Sensory transduction</keyword>
<evidence type="ECO:0000256" key="9">
    <source>
        <dbReference type="ARBA" id="ARBA00023170"/>
    </source>
</evidence>
<gene>
    <name evidence="13" type="primary">LOC103562336</name>
</gene>
<feature type="transmembrane region" description="Helical" evidence="10">
    <location>
        <begin position="197"/>
        <end position="223"/>
    </location>
</feature>
<keyword evidence="5" id="KW-0552">Olfaction</keyword>
<evidence type="ECO:0000256" key="5">
    <source>
        <dbReference type="ARBA" id="ARBA00022725"/>
    </source>
</evidence>
<evidence type="ECO:0000256" key="8">
    <source>
        <dbReference type="ARBA" id="ARBA00023136"/>
    </source>
</evidence>
<keyword evidence="7" id="KW-0807">Transducer</keyword>
<dbReference type="PANTHER" id="PTHR26454">
    <property type="entry name" value="OLFACTORY RECEPTOR"/>
    <property type="match status" value="1"/>
</dbReference>
<keyword evidence="8 10" id="KW-0472">Membrane</keyword>
<evidence type="ECO:0000256" key="1">
    <source>
        <dbReference type="ARBA" id="ARBA00004651"/>
    </source>
</evidence>
<feature type="transmembrane region" description="Helical" evidence="10">
    <location>
        <begin position="100"/>
        <end position="118"/>
    </location>
</feature>
<evidence type="ECO:0000313" key="13">
    <source>
        <dbReference type="RefSeq" id="XP_008535597.1"/>
    </source>
</evidence>
<name>A0ABM2FF80_EQUPR</name>
<dbReference type="InterPro" id="IPR000276">
    <property type="entry name" value="GPCR_Rhodpsn"/>
</dbReference>
<evidence type="ECO:0000256" key="4">
    <source>
        <dbReference type="ARBA" id="ARBA00022692"/>
    </source>
</evidence>
<comment type="subcellular location">
    <subcellularLocation>
        <location evidence="1">Cell membrane</location>
        <topology evidence="1">Multi-pass membrane protein</topology>
    </subcellularLocation>
</comment>
<feature type="transmembrane region" description="Helical" evidence="10">
    <location>
        <begin position="60"/>
        <end position="80"/>
    </location>
</feature>
<reference evidence="13" key="1">
    <citation type="submission" date="2025-08" db="UniProtKB">
        <authorList>
            <consortium name="RefSeq"/>
        </authorList>
    </citation>
    <scope>IDENTIFICATION</scope>
    <source>
        <tissue evidence="13">Blood</tissue>
    </source>
</reference>
<evidence type="ECO:0000256" key="7">
    <source>
        <dbReference type="ARBA" id="ARBA00023040"/>
    </source>
</evidence>
<dbReference type="Pfam" id="PF00001">
    <property type="entry name" value="7tm_1"/>
    <property type="match status" value="1"/>
</dbReference>
<dbReference type="InterPro" id="IPR047132">
    <property type="entry name" value="Olfact_rcpt_6C-like"/>
</dbReference>
<evidence type="ECO:0000256" key="3">
    <source>
        <dbReference type="ARBA" id="ARBA00022606"/>
    </source>
</evidence>
<sequence length="257" mass="28940">MANQTVVTESSLQGLTDTKQLQVAVFLFLLLACLMPVSGNLAIISLTLLDTHQQTPVYFFLWKLSCLEIWFHTVIVPKMLLNIAMGTRSVKFAVYIAQDFFYIFLGATEFFLLSAMAYDQYIAICQPLRFPVITSSRICTQLILTCWLGGFSFTFMPVMLSSQLPFCDTHIKHFFCDYMPLMEVVCSGPNVLGMVDFTLVLVALLSILALITLSYVQIIWTIVRILSIQERKKAFPMSLWSPCAMAATSSCMSNPLQ</sequence>
<dbReference type="SUPFAM" id="SSF81321">
    <property type="entry name" value="Family A G protein-coupled receptor-like"/>
    <property type="match status" value="1"/>
</dbReference>
<dbReference type="PROSITE" id="PS50262">
    <property type="entry name" value="G_PROTEIN_RECEP_F1_2"/>
    <property type="match status" value="1"/>
</dbReference>
<evidence type="ECO:0000256" key="2">
    <source>
        <dbReference type="ARBA" id="ARBA00022475"/>
    </source>
</evidence>
<feature type="transmembrane region" description="Helical" evidence="10">
    <location>
        <begin position="23"/>
        <end position="48"/>
    </location>
</feature>
<keyword evidence="2" id="KW-1003">Cell membrane</keyword>
<keyword evidence="7" id="KW-0297">G-protein coupled receptor</keyword>
<proteinExistence type="predicted"/>
<dbReference type="InterPro" id="IPR017452">
    <property type="entry name" value="GPCR_Rhodpsn_7TM"/>
</dbReference>
<dbReference type="Gene3D" id="1.20.1070.10">
    <property type="entry name" value="Rhodopsin 7-helix transmembrane proteins"/>
    <property type="match status" value="1"/>
</dbReference>
<keyword evidence="9" id="KW-0675">Receptor</keyword>
<protein>
    <submittedName>
        <fullName evidence="13">Olfactory receptor 2AP1-like</fullName>
    </submittedName>
</protein>
<keyword evidence="6 10" id="KW-1133">Transmembrane helix</keyword>
<keyword evidence="12" id="KW-1185">Reference proteome</keyword>
<accession>A0ABM2FF80</accession>
<dbReference type="GeneID" id="103562336"/>
<organism evidence="12 13">
    <name type="scientific">Equus przewalskii</name>
    <name type="common">Przewalski's horse</name>
    <name type="synonym">Equus caballus przewalskii</name>
    <dbReference type="NCBI Taxonomy" id="9798"/>
    <lineage>
        <taxon>Eukaryota</taxon>
        <taxon>Metazoa</taxon>
        <taxon>Chordata</taxon>
        <taxon>Craniata</taxon>
        <taxon>Vertebrata</taxon>
        <taxon>Euteleostomi</taxon>
        <taxon>Mammalia</taxon>
        <taxon>Eutheria</taxon>
        <taxon>Laurasiatheria</taxon>
        <taxon>Perissodactyla</taxon>
        <taxon>Equidae</taxon>
        <taxon>Equus</taxon>
    </lineage>
</organism>
<evidence type="ECO:0000259" key="11">
    <source>
        <dbReference type="PROSITE" id="PS50262"/>
    </source>
</evidence>
<feature type="domain" description="G-protein coupled receptors family 1 profile" evidence="11">
    <location>
        <begin position="39"/>
        <end position="257"/>
    </location>
</feature>
<dbReference type="PANTHER" id="PTHR26454:SF59">
    <property type="entry name" value="OLFACTORY RECEPTOR"/>
    <property type="match status" value="1"/>
</dbReference>
<evidence type="ECO:0000256" key="6">
    <source>
        <dbReference type="ARBA" id="ARBA00022989"/>
    </source>
</evidence>